<comment type="similarity">
    <text evidence="2">Belongs to the somatostatin family.</text>
</comment>
<dbReference type="EMBL" id="JANPWB010000016">
    <property type="protein sequence ID" value="KAJ1080252.1"/>
    <property type="molecule type" value="Genomic_DNA"/>
</dbReference>
<accession>A0AAV7KQB4</accession>
<dbReference type="PIRSF" id="PIRSF001814">
    <property type="entry name" value="Somatostatin"/>
    <property type="match status" value="1"/>
</dbReference>
<keyword evidence="11" id="KW-1185">Reference proteome</keyword>
<dbReference type="Pfam" id="PF03002">
    <property type="entry name" value="Somatostatin"/>
    <property type="match status" value="1"/>
</dbReference>
<evidence type="ECO:0000259" key="9">
    <source>
        <dbReference type="Pfam" id="PF03002"/>
    </source>
</evidence>
<evidence type="ECO:0000313" key="10">
    <source>
        <dbReference type="EMBL" id="KAJ1080252.1"/>
    </source>
</evidence>
<name>A0AAV7KQB4_PLEWA</name>
<dbReference type="AlphaFoldDB" id="A0AAV7KQB4"/>
<keyword evidence="8" id="KW-0732">Signal</keyword>
<feature type="chain" id="PRO_5043608387" description="Somatostatin/Cortistatin C-terminal domain-containing protein" evidence="8">
    <location>
        <begin position="24"/>
        <end position="103"/>
    </location>
</feature>
<sequence length="103" mass="11076">MPASPVLLLALPLAALLLSGAHGVGNAATLADLLHSQVPESKEELSRLLVLKALSDLLKTEDQAIPDGPEVPSGEVDLMRRLVTPRERKAGCKNFFWKTFTSC</sequence>
<dbReference type="InterPro" id="IPR018142">
    <property type="entry name" value="Somatostatin/Cortistatin_C"/>
</dbReference>
<keyword evidence="6 7" id="KW-1015">Disulfide bond</keyword>
<keyword evidence="3" id="KW-0964">Secreted</keyword>
<reference evidence="10" key="1">
    <citation type="journal article" date="2022" name="bioRxiv">
        <title>Sequencing and chromosome-scale assembly of the giantPleurodeles waltlgenome.</title>
        <authorList>
            <person name="Brown T."/>
            <person name="Elewa A."/>
            <person name="Iarovenko S."/>
            <person name="Subramanian E."/>
            <person name="Araus A.J."/>
            <person name="Petzold A."/>
            <person name="Susuki M."/>
            <person name="Suzuki K.-i.T."/>
            <person name="Hayashi T."/>
            <person name="Toyoda A."/>
            <person name="Oliveira C."/>
            <person name="Osipova E."/>
            <person name="Leigh N.D."/>
            <person name="Simon A."/>
            <person name="Yun M.H."/>
        </authorList>
    </citation>
    <scope>NUCLEOTIDE SEQUENCE</scope>
    <source>
        <strain evidence="10">20211129_DDA</strain>
        <tissue evidence="10">Liver</tissue>
    </source>
</reference>
<evidence type="ECO:0000313" key="11">
    <source>
        <dbReference type="Proteomes" id="UP001066276"/>
    </source>
</evidence>
<dbReference type="GO" id="GO:0005615">
    <property type="term" value="C:extracellular space"/>
    <property type="evidence" value="ECO:0007669"/>
    <property type="project" value="TreeGrafter"/>
</dbReference>
<keyword evidence="5" id="KW-0372">Hormone</keyword>
<evidence type="ECO:0000256" key="5">
    <source>
        <dbReference type="ARBA" id="ARBA00022702"/>
    </source>
</evidence>
<comment type="subcellular location">
    <subcellularLocation>
        <location evidence="1">Secreted</location>
    </subcellularLocation>
</comment>
<gene>
    <name evidence="10" type="ORF">NDU88_000471</name>
</gene>
<comment type="caution">
    <text evidence="10">The sequence shown here is derived from an EMBL/GenBank/DDBJ whole genome shotgun (WGS) entry which is preliminary data.</text>
</comment>
<feature type="disulfide bond" evidence="7">
    <location>
        <begin position="92"/>
        <end position="103"/>
    </location>
</feature>
<evidence type="ECO:0000256" key="3">
    <source>
        <dbReference type="ARBA" id="ARBA00022525"/>
    </source>
</evidence>
<evidence type="ECO:0000256" key="7">
    <source>
        <dbReference type="PIRSR" id="PIRSR001814-1"/>
    </source>
</evidence>
<protein>
    <recommendedName>
        <fullName evidence="9">Somatostatin/Cortistatin C-terminal domain-containing protein</fullName>
    </recommendedName>
</protein>
<dbReference type="PANTHER" id="PTHR10558">
    <property type="entry name" value="SOMATOSTATIN"/>
    <property type="match status" value="1"/>
</dbReference>
<evidence type="ECO:0000256" key="8">
    <source>
        <dbReference type="SAM" id="SignalP"/>
    </source>
</evidence>
<feature type="signal peptide" evidence="8">
    <location>
        <begin position="1"/>
        <end position="23"/>
    </location>
</feature>
<evidence type="ECO:0000256" key="2">
    <source>
        <dbReference type="ARBA" id="ARBA00008327"/>
    </source>
</evidence>
<keyword evidence="4" id="KW-0165">Cleavage on pair of basic residues</keyword>
<evidence type="ECO:0000256" key="4">
    <source>
        <dbReference type="ARBA" id="ARBA00022685"/>
    </source>
</evidence>
<dbReference type="GO" id="GO:0030334">
    <property type="term" value="P:regulation of cell migration"/>
    <property type="evidence" value="ECO:0007669"/>
    <property type="project" value="TreeGrafter"/>
</dbReference>
<evidence type="ECO:0000256" key="6">
    <source>
        <dbReference type="ARBA" id="ARBA00023157"/>
    </source>
</evidence>
<dbReference type="InterPro" id="IPR004250">
    <property type="entry name" value="Somatostatin"/>
</dbReference>
<dbReference type="Proteomes" id="UP001066276">
    <property type="component" value="Chromosome 12"/>
</dbReference>
<dbReference type="GO" id="GO:0005179">
    <property type="term" value="F:hormone activity"/>
    <property type="evidence" value="ECO:0007669"/>
    <property type="project" value="UniProtKB-KW"/>
</dbReference>
<feature type="domain" description="Somatostatin/Cortistatin C-terminal" evidence="9">
    <location>
        <begin position="86"/>
        <end position="103"/>
    </location>
</feature>
<proteinExistence type="inferred from homology"/>
<evidence type="ECO:0000256" key="1">
    <source>
        <dbReference type="ARBA" id="ARBA00004613"/>
    </source>
</evidence>
<organism evidence="10 11">
    <name type="scientific">Pleurodeles waltl</name>
    <name type="common">Iberian ribbed newt</name>
    <dbReference type="NCBI Taxonomy" id="8319"/>
    <lineage>
        <taxon>Eukaryota</taxon>
        <taxon>Metazoa</taxon>
        <taxon>Chordata</taxon>
        <taxon>Craniata</taxon>
        <taxon>Vertebrata</taxon>
        <taxon>Euteleostomi</taxon>
        <taxon>Amphibia</taxon>
        <taxon>Batrachia</taxon>
        <taxon>Caudata</taxon>
        <taxon>Salamandroidea</taxon>
        <taxon>Salamandridae</taxon>
        <taxon>Pleurodelinae</taxon>
        <taxon>Pleurodeles</taxon>
    </lineage>
</organism>